<reference evidence="1 2" key="1">
    <citation type="submission" date="2022-10" db="EMBL/GenBank/DDBJ databases">
        <title>Xanthomonas sp. H13-6.</title>
        <authorList>
            <person name="Liu X."/>
            <person name="Deng Z."/>
            <person name="Jiang Y."/>
            <person name="Yu T."/>
            <person name="Ai J."/>
        </authorList>
    </citation>
    <scope>NUCLEOTIDE SEQUENCE [LARGE SCALE GENOMIC DNA]</scope>
    <source>
        <strain evidence="1 2">H13-6</strain>
    </source>
</reference>
<sequence>MSRALSAPRPTAQALWAGRLPLPGQLAALGTVLCLYRPGGSELGGWRHAVSAHACQGVDSEGIRESVCFVDERQHCCWRLYLLPDSDFLAWDRLVSQLPTRPEPANDANVAERLWRRLAMRLGGDPWRMCALRLHATDGGQGVAASLASLSSLGATTARRIARQEGAEGELWIDDCCCAAAARRAPAHDTGEVPLIRL</sequence>
<dbReference type="RefSeq" id="WP_265126339.1">
    <property type="nucleotide sequence ID" value="NZ_JAPCHY010000002.1"/>
</dbReference>
<name>A0ABT3JSB3_9XANT</name>
<dbReference type="Proteomes" id="UP001209922">
    <property type="component" value="Unassembled WGS sequence"/>
</dbReference>
<accession>A0ABT3JSB3</accession>
<comment type="caution">
    <text evidence="1">The sequence shown here is derived from an EMBL/GenBank/DDBJ whole genome shotgun (WGS) entry which is preliminary data.</text>
</comment>
<evidence type="ECO:0000313" key="2">
    <source>
        <dbReference type="Proteomes" id="UP001209922"/>
    </source>
</evidence>
<keyword evidence="2" id="KW-1185">Reference proteome</keyword>
<dbReference type="EMBL" id="JAPCHY010000002">
    <property type="protein sequence ID" value="MCW4471383.1"/>
    <property type="molecule type" value="Genomic_DNA"/>
</dbReference>
<organism evidence="1 2">
    <name type="scientific">Xanthomonas chitinilytica</name>
    <dbReference type="NCBI Taxonomy" id="2989819"/>
    <lineage>
        <taxon>Bacteria</taxon>
        <taxon>Pseudomonadati</taxon>
        <taxon>Pseudomonadota</taxon>
        <taxon>Gammaproteobacteria</taxon>
        <taxon>Lysobacterales</taxon>
        <taxon>Lysobacteraceae</taxon>
        <taxon>Xanthomonas</taxon>
    </lineage>
</organism>
<gene>
    <name evidence="1" type="ORF">OK345_02545</name>
</gene>
<proteinExistence type="predicted"/>
<evidence type="ECO:0000313" key="1">
    <source>
        <dbReference type="EMBL" id="MCW4471383.1"/>
    </source>
</evidence>
<dbReference type="SUPFAM" id="SSF144064">
    <property type="entry name" value="Heme iron utilization protein-like"/>
    <property type="match status" value="1"/>
</dbReference>
<protein>
    <submittedName>
        <fullName evidence="1">Hemin transport protein</fullName>
    </submittedName>
</protein>